<organism evidence="1 2">
    <name type="scientific">Enterococcus canis</name>
    <dbReference type="NCBI Taxonomy" id="214095"/>
    <lineage>
        <taxon>Bacteria</taxon>
        <taxon>Bacillati</taxon>
        <taxon>Bacillota</taxon>
        <taxon>Bacilli</taxon>
        <taxon>Lactobacillales</taxon>
        <taxon>Enterococcaceae</taxon>
        <taxon>Enterococcus</taxon>
    </lineage>
</organism>
<comment type="caution">
    <text evidence="1">The sequence shown here is derived from an EMBL/GenBank/DDBJ whole genome shotgun (WGS) entry which is preliminary data.</text>
</comment>
<dbReference type="SUPFAM" id="SSF117782">
    <property type="entry name" value="YbjQ-like"/>
    <property type="match status" value="1"/>
</dbReference>
<dbReference type="STRING" id="214095.RU97_GL002315"/>
<dbReference type="Proteomes" id="UP000181884">
    <property type="component" value="Unassembled WGS sequence"/>
</dbReference>
<dbReference type="AlphaFoldDB" id="A0A1L8REX7"/>
<dbReference type="RefSeq" id="WP_067395852.1">
    <property type="nucleotide sequence ID" value="NZ_JXKH01000005.1"/>
</dbReference>
<reference evidence="1 2" key="1">
    <citation type="submission" date="2014-12" db="EMBL/GenBank/DDBJ databases">
        <title>Draft genome sequences of 29 type strains of Enterococci.</title>
        <authorList>
            <person name="Zhong Z."/>
            <person name="Sun Z."/>
            <person name="Liu W."/>
            <person name="Zhang W."/>
            <person name="Zhang H."/>
        </authorList>
    </citation>
    <scope>NUCLEOTIDE SEQUENCE [LARGE SCALE GENOMIC DNA]</scope>
    <source>
        <strain evidence="1 2">DSM 17029</strain>
    </source>
</reference>
<dbReference type="InterPro" id="IPR035439">
    <property type="entry name" value="UPF0145_dom_sf"/>
</dbReference>
<proteinExistence type="predicted"/>
<keyword evidence="2" id="KW-1185">Reference proteome</keyword>
<gene>
    <name evidence="1" type="ORF">RU97_GL002315</name>
</gene>
<sequence>MGLFSDRSLPDERETDTEKLAQIVLSTGNISRKYLVRDLAFAVDTKEGDLFSTDPNELFHDLIMKLRQQAVAYEADAVINCHFEHQTTTIEGKSILKLFGYGTIVQFNQTAIS</sequence>
<evidence type="ECO:0008006" key="3">
    <source>
        <dbReference type="Google" id="ProtNLM"/>
    </source>
</evidence>
<protein>
    <recommendedName>
        <fullName evidence="3">Heavy metal-binding domain-containing protein</fullName>
    </recommendedName>
</protein>
<evidence type="ECO:0000313" key="1">
    <source>
        <dbReference type="EMBL" id="OJG18242.1"/>
    </source>
</evidence>
<accession>A0A1L8REX7</accession>
<evidence type="ECO:0000313" key="2">
    <source>
        <dbReference type="Proteomes" id="UP000181884"/>
    </source>
</evidence>
<name>A0A1L8REX7_9ENTE</name>
<dbReference type="EMBL" id="JXKH01000005">
    <property type="protein sequence ID" value="OJG18242.1"/>
    <property type="molecule type" value="Genomic_DNA"/>
</dbReference>
<dbReference type="Gene3D" id="3.30.110.70">
    <property type="entry name" value="Hypothetical protein apc22750. Chain B"/>
    <property type="match status" value="1"/>
</dbReference>